<evidence type="ECO:0008006" key="3">
    <source>
        <dbReference type="Google" id="ProtNLM"/>
    </source>
</evidence>
<dbReference type="AlphaFoldDB" id="A0A916KAN6"/>
<dbReference type="RefSeq" id="WP_218096281.1">
    <property type="nucleotide sequence ID" value="NZ_CAJVAS010000079.1"/>
</dbReference>
<proteinExistence type="predicted"/>
<evidence type="ECO:0000313" key="2">
    <source>
        <dbReference type="Proteomes" id="UP000693672"/>
    </source>
</evidence>
<accession>A0A916KAN6</accession>
<protein>
    <recommendedName>
        <fullName evidence="3">Permuted papain-like amidase YaeF/Yiix C92 family enzyme</fullName>
    </recommendedName>
</protein>
<dbReference type="Proteomes" id="UP000693672">
    <property type="component" value="Unassembled WGS sequence"/>
</dbReference>
<sequence length="210" mass="23871">MIGTVTEFTKSKSSIYVLLTDTGTLFTSVIKQFTADPYNHASLAFDPELNDLFSFGRKSSANPWTAGFVEENLYEGTFRHFPDTRCIVLRLNVSQRQRATAAQFIQYIQSERDAYRYNLIGLLGVLLDCDLQRKRAYFCSQFVADTLRHAGLSLWNKPVSLVTPGDFLRHPAFEPVYEGRLYDYPLLDRERLDGLQASAQTTNRLGGYTA</sequence>
<reference evidence="1" key="1">
    <citation type="submission" date="2021-06" db="EMBL/GenBank/DDBJ databases">
        <authorList>
            <person name="Criscuolo A."/>
        </authorList>
    </citation>
    <scope>NUCLEOTIDE SEQUENCE</scope>
    <source>
        <strain evidence="1">CIP111600</strain>
    </source>
</reference>
<name>A0A916KAN6_9BACL</name>
<comment type="caution">
    <text evidence="1">The sequence shown here is derived from an EMBL/GenBank/DDBJ whole genome shotgun (WGS) entry which is preliminary data.</text>
</comment>
<keyword evidence="2" id="KW-1185">Reference proteome</keyword>
<gene>
    <name evidence="1" type="ORF">PAESOLCIP111_06640</name>
</gene>
<dbReference type="EMBL" id="CAJVAS010000079">
    <property type="protein sequence ID" value="CAG7652812.1"/>
    <property type="molecule type" value="Genomic_DNA"/>
</dbReference>
<organism evidence="1 2">
    <name type="scientific">Paenibacillus solanacearum</name>
    <dbReference type="NCBI Taxonomy" id="2048548"/>
    <lineage>
        <taxon>Bacteria</taxon>
        <taxon>Bacillati</taxon>
        <taxon>Bacillota</taxon>
        <taxon>Bacilli</taxon>
        <taxon>Bacillales</taxon>
        <taxon>Paenibacillaceae</taxon>
        <taxon>Paenibacillus</taxon>
    </lineage>
</organism>
<evidence type="ECO:0000313" key="1">
    <source>
        <dbReference type="EMBL" id="CAG7652812.1"/>
    </source>
</evidence>